<dbReference type="AlphaFoldDB" id="A0A8J5D478"/>
<reference evidence="2" key="1">
    <citation type="submission" date="2020-07" db="EMBL/GenBank/DDBJ databases">
        <title>The High-quality genome of the commercially important snow crab, Chionoecetes opilio.</title>
        <authorList>
            <person name="Jeong J.-H."/>
            <person name="Ryu S."/>
        </authorList>
    </citation>
    <scope>NUCLEOTIDE SEQUENCE</scope>
    <source>
        <strain evidence="2">MADBK_172401_WGS</strain>
        <tissue evidence="2">Digestive gland</tissue>
    </source>
</reference>
<gene>
    <name evidence="2" type="ORF">GWK47_032917</name>
</gene>
<keyword evidence="3" id="KW-1185">Reference proteome</keyword>
<protein>
    <submittedName>
        <fullName evidence="2">Uncharacterized protein</fullName>
    </submittedName>
</protein>
<evidence type="ECO:0000256" key="1">
    <source>
        <dbReference type="SAM" id="MobiDB-lite"/>
    </source>
</evidence>
<comment type="caution">
    <text evidence="2">The sequence shown here is derived from an EMBL/GenBank/DDBJ whole genome shotgun (WGS) entry which is preliminary data.</text>
</comment>
<accession>A0A8J5D478</accession>
<evidence type="ECO:0000313" key="3">
    <source>
        <dbReference type="Proteomes" id="UP000770661"/>
    </source>
</evidence>
<name>A0A8J5D478_CHIOP</name>
<sequence>MKRQSQVTRLGGAYLNAPEGSPSIPKTSLEVLQYPSHFLVVHAAETLQRHTTHPTTQGIFTLLVPHTAENALEMVPPPHGGDALLPHSVISTLWGSVCEPRPRGPQREPPPPFHSRKGSRAATRAPHEQTHSSRYLPPFFFPAKTKHSLASTHHALYQRLVEGFDVVMVPTVQKCILEATNPDRIYGNAPQQLCHYTGHTPLSSACPPKSHLFLAALSCLTCVRAGSPLTLKSSKKGKWSEETLLYRMEHSSITLNRHGDNST</sequence>
<organism evidence="2 3">
    <name type="scientific">Chionoecetes opilio</name>
    <name type="common">Atlantic snow crab</name>
    <name type="synonym">Cancer opilio</name>
    <dbReference type="NCBI Taxonomy" id="41210"/>
    <lineage>
        <taxon>Eukaryota</taxon>
        <taxon>Metazoa</taxon>
        <taxon>Ecdysozoa</taxon>
        <taxon>Arthropoda</taxon>
        <taxon>Crustacea</taxon>
        <taxon>Multicrustacea</taxon>
        <taxon>Malacostraca</taxon>
        <taxon>Eumalacostraca</taxon>
        <taxon>Eucarida</taxon>
        <taxon>Decapoda</taxon>
        <taxon>Pleocyemata</taxon>
        <taxon>Brachyura</taxon>
        <taxon>Eubrachyura</taxon>
        <taxon>Majoidea</taxon>
        <taxon>Majidae</taxon>
        <taxon>Chionoecetes</taxon>
    </lineage>
</organism>
<evidence type="ECO:0000313" key="2">
    <source>
        <dbReference type="EMBL" id="KAG0728235.1"/>
    </source>
</evidence>
<dbReference type="EMBL" id="JACEEZ010002438">
    <property type="protein sequence ID" value="KAG0728235.1"/>
    <property type="molecule type" value="Genomic_DNA"/>
</dbReference>
<dbReference type="Proteomes" id="UP000770661">
    <property type="component" value="Unassembled WGS sequence"/>
</dbReference>
<proteinExistence type="predicted"/>
<feature type="region of interest" description="Disordered" evidence="1">
    <location>
        <begin position="96"/>
        <end position="136"/>
    </location>
</feature>